<dbReference type="Gene3D" id="3.10.20.90">
    <property type="entry name" value="Phosphatidylinositol 3-kinase Catalytic Subunit, Chain A, domain 1"/>
    <property type="match status" value="1"/>
</dbReference>
<dbReference type="SUPFAM" id="SSF57850">
    <property type="entry name" value="RING/U-box"/>
    <property type="match status" value="1"/>
</dbReference>
<keyword evidence="1" id="KW-0479">Metal-binding</keyword>
<dbReference type="Pfam" id="PF00564">
    <property type="entry name" value="PB1"/>
    <property type="match status" value="1"/>
</dbReference>
<dbReference type="CDD" id="cd05992">
    <property type="entry name" value="PB1"/>
    <property type="match status" value="1"/>
</dbReference>
<keyword evidence="3" id="KW-0862">Zinc</keyword>
<evidence type="ECO:0000256" key="2">
    <source>
        <dbReference type="ARBA" id="ARBA00022771"/>
    </source>
</evidence>
<dbReference type="OrthoDB" id="2122982at2759"/>
<dbReference type="InterPro" id="IPR043145">
    <property type="entry name" value="Znf_ZZ_sf"/>
</dbReference>
<dbReference type="InterPro" id="IPR000270">
    <property type="entry name" value="PB1_dom"/>
</dbReference>
<protein>
    <submittedName>
        <fullName evidence="8">PB1 domain protein</fullName>
    </submittedName>
</protein>
<name>A0A0B1ST28_OESDE</name>
<dbReference type="SMART" id="SM00291">
    <property type="entry name" value="ZnF_ZZ"/>
    <property type="match status" value="1"/>
</dbReference>
<dbReference type="InterPro" id="IPR053793">
    <property type="entry name" value="PB1-like"/>
</dbReference>
<evidence type="ECO:0000313" key="9">
    <source>
        <dbReference type="Proteomes" id="UP000053660"/>
    </source>
</evidence>
<dbReference type="PROSITE" id="PS51745">
    <property type="entry name" value="PB1"/>
    <property type="match status" value="1"/>
</dbReference>
<dbReference type="PROSITE" id="PS01357">
    <property type="entry name" value="ZF_ZZ_1"/>
    <property type="match status" value="1"/>
</dbReference>
<dbReference type="PROSITE" id="PS50135">
    <property type="entry name" value="ZF_ZZ_2"/>
    <property type="match status" value="1"/>
</dbReference>
<feature type="compositionally biased region" description="Basic and acidic residues" evidence="5">
    <location>
        <begin position="87"/>
        <end position="110"/>
    </location>
</feature>
<dbReference type="Pfam" id="PF00569">
    <property type="entry name" value="ZZ"/>
    <property type="match status" value="1"/>
</dbReference>
<feature type="domain" description="PB1" evidence="7">
    <location>
        <begin position="8"/>
        <end position="89"/>
    </location>
</feature>
<sequence length="198" mass="22150">MSSLQMEAISVKLSYNGAHRRFKIRGDNGATLFADLMSHVAQLTAQGPPVEVAWQDEDGDSIIISRPAELEEAIESRKDDLLRLHTVEKSNGNDDAKSEKESEKPAKAEDTPQNTPAGNEAVHGNVVCDVCDTSIVGTRYKCILCVDYDLCQNCERTDTTTCMRHSPPWFESWKPRVVAYSNFVSTLVLRESIQIMEW</sequence>
<dbReference type="InterPro" id="IPR052260">
    <property type="entry name" value="Autophagy_Rcpt_SigReg"/>
</dbReference>
<dbReference type="Proteomes" id="UP000053660">
    <property type="component" value="Unassembled WGS sequence"/>
</dbReference>
<evidence type="ECO:0000259" key="7">
    <source>
        <dbReference type="PROSITE" id="PS51745"/>
    </source>
</evidence>
<dbReference type="Gene3D" id="3.30.60.90">
    <property type="match status" value="1"/>
</dbReference>
<dbReference type="AlphaFoldDB" id="A0A0B1ST28"/>
<evidence type="ECO:0000256" key="5">
    <source>
        <dbReference type="SAM" id="MobiDB-lite"/>
    </source>
</evidence>
<reference evidence="8 9" key="1">
    <citation type="submission" date="2014-03" db="EMBL/GenBank/DDBJ databases">
        <title>Draft genome of the hookworm Oesophagostomum dentatum.</title>
        <authorList>
            <person name="Mitreva M."/>
        </authorList>
    </citation>
    <scope>NUCLEOTIDE SEQUENCE [LARGE SCALE GENOMIC DNA]</scope>
    <source>
        <strain evidence="8 9">OD-Hann</strain>
    </source>
</reference>
<dbReference type="EMBL" id="KN560616">
    <property type="protein sequence ID" value="KHJ86375.1"/>
    <property type="molecule type" value="Genomic_DNA"/>
</dbReference>
<dbReference type="PANTHER" id="PTHR15090:SF8">
    <property type="entry name" value="ZZ-TYPE ZINC FINGER-CONTAINING PROTEIN"/>
    <property type="match status" value="1"/>
</dbReference>
<accession>A0A0B1ST28</accession>
<evidence type="ECO:0000256" key="3">
    <source>
        <dbReference type="ARBA" id="ARBA00022833"/>
    </source>
</evidence>
<gene>
    <name evidence="8" type="ORF">OESDEN_13879</name>
</gene>
<keyword evidence="2 4" id="KW-0863">Zinc-finger</keyword>
<evidence type="ECO:0000256" key="1">
    <source>
        <dbReference type="ARBA" id="ARBA00022723"/>
    </source>
</evidence>
<proteinExistence type="predicted"/>
<dbReference type="CDD" id="cd02340">
    <property type="entry name" value="ZZ_NBR1_like"/>
    <property type="match status" value="1"/>
</dbReference>
<dbReference type="GO" id="GO:0008270">
    <property type="term" value="F:zinc ion binding"/>
    <property type="evidence" value="ECO:0007669"/>
    <property type="project" value="UniProtKB-KW"/>
</dbReference>
<organism evidence="8 9">
    <name type="scientific">Oesophagostomum dentatum</name>
    <name type="common">Nodular worm</name>
    <dbReference type="NCBI Taxonomy" id="61180"/>
    <lineage>
        <taxon>Eukaryota</taxon>
        <taxon>Metazoa</taxon>
        <taxon>Ecdysozoa</taxon>
        <taxon>Nematoda</taxon>
        <taxon>Chromadorea</taxon>
        <taxon>Rhabditida</taxon>
        <taxon>Rhabditina</taxon>
        <taxon>Rhabditomorpha</taxon>
        <taxon>Strongyloidea</taxon>
        <taxon>Strongylidae</taxon>
        <taxon>Oesophagostomum</taxon>
    </lineage>
</organism>
<feature type="region of interest" description="Disordered" evidence="5">
    <location>
        <begin position="87"/>
        <end position="119"/>
    </location>
</feature>
<keyword evidence="9" id="KW-1185">Reference proteome</keyword>
<dbReference type="SUPFAM" id="SSF54277">
    <property type="entry name" value="CAD &amp; PB1 domains"/>
    <property type="match status" value="1"/>
</dbReference>
<dbReference type="InterPro" id="IPR000433">
    <property type="entry name" value="Znf_ZZ"/>
</dbReference>
<dbReference type="SMART" id="SM00666">
    <property type="entry name" value="PB1"/>
    <property type="match status" value="1"/>
</dbReference>
<dbReference type="PANTHER" id="PTHR15090">
    <property type="entry name" value="SEQUESTOSOME 1-RELATED"/>
    <property type="match status" value="1"/>
</dbReference>
<feature type="domain" description="ZZ-type" evidence="6">
    <location>
        <begin position="123"/>
        <end position="184"/>
    </location>
</feature>
<evidence type="ECO:0000313" key="8">
    <source>
        <dbReference type="EMBL" id="KHJ86375.1"/>
    </source>
</evidence>
<evidence type="ECO:0000259" key="6">
    <source>
        <dbReference type="PROSITE" id="PS50135"/>
    </source>
</evidence>
<evidence type="ECO:0000256" key="4">
    <source>
        <dbReference type="PROSITE-ProRule" id="PRU00228"/>
    </source>
</evidence>